<comment type="caution">
    <text evidence="1">The sequence shown here is derived from an EMBL/GenBank/DDBJ whole genome shotgun (WGS) entry which is preliminary data.</text>
</comment>
<gene>
    <name evidence="1" type="ORF">GCM10010305_03530</name>
</gene>
<sequence length="195" mass="22155">MGRREWERKVARRLERAGVELRPGGVPEGAVPHVFGAERERHAGGFQLDYGTPRLVERLNESWYELASSIGLFDGDGEFLLMLPRTARTAEQHRRRHDMPVWRRVRLRERWDLMGTGAAGFLGTRAGHPGFAALALDGGVWILVDTYETGVGAYAVRDPARSPGVLRQLEREVRAGRGRDRDFLRETAAWLERRN</sequence>
<evidence type="ECO:0000313" key="2">
    <source>
        <dbReference type="Proteomes" id="UP000644020"/>
    </source>
</evidence>
<protein>
    <submittedName>
        <fullName evidence="1">Uncharacterized protein</fullName>
    </submittedName>
</protein>
<reference evidence="1" key="1">
    <citation type="journal article" date="2014" name="Int. J. Syst. Evol. Microbiol.">
        <title>Complete genome sequence of Corynebacterium casei LMG S-19264T (=DSM 44701T), isolated from a smear-ripened cheese.</title>
        <authorList>
            <consortium name="US DOE Joint Genome Institute (JGI-PGF)"/>
            <person name="Walter F."/>
            <person name="Albersmeier A."/>
            <person name="Kalinowski J."/>
            <person name="Ruckert C."/>
        </authorList>
    </citation>
    <scope>NUCLEOTIDE SEQUENCE</scope>
    <source>
        <strain evidence="1">JCM 4518</strain>
    </source>
</reference>
<dbReference type="RefSeq" id="WP_189974662.1">
    <property type="nucleotide sequence ID" value="NZ_BMUL01000001.1"/>
</dbReference>
<accession>A0A918SPZ2</accession>
<dbReference type="Proteomes" id="UP000644020">
    <property type="component" value="Unassembled WGS sequence"/>
</dbReference>
<reference evidence="1" key="2">
    <citation type="submission" date="2020-09" db="EMBL/GenBank/DDBJ databases">
        <authorList>
            <person name="Sun Q."/>
            <person name="Ohkuma M."/>
        </authorList>
    </citation>
    <scope>NUCLEOTIDE SEQUENCE</scope>
    <source>
        <strain evidence="1">JCM 4518</strain>
    </source>
</reference>
<dbReference type="AlphaFoldDB" id="A0A918SPZ2"/>
<organism evidence="1 2">
    <name type="scientific">Streptomyces termitum</name>
    <dbReference type="NCBI Taxonomy" id="67368"/>
    <lineage>
        <taxon>Bacteria</taxon>
        <taxon>Bacillati</taxon>
        <taxon>Actinomycetota</taxon>
        <taxon>Actinomycetes</taxon>
        <taxon>Kitasatosporales</taxon>
        <taxon>Streptomycetaceae</taxon>
        <taxon>Streptomyces</taxon>
    </lineage>
</organism>
<keyword evidence="2" id="KW-1185">Reference proteome</keyword>
<proteinExistence type="predicted"/>
<dbReference type="EMBL" id="BMUL01000001">
    <property type="protein sequence ID" value="GHA65191.1"/>
    <property type="molecule type" value="Genomic_DNA"/>
</dbReference>
<name>A0A918SPZ2_9ACTN</name>
<evidence type="ECO:0000313" key="1">
    <source>
        <dbReference type="EMBL" id="GHA65191.1"/>
    </source>
</evidence>